<dbReference type="PANTHER" id="PTHR23155">
    <property type="entry name" value="DISEASE RESISTANCE PROTEIN RP"/>
    <property type="match status" value="1"/>
</dbReference>
<keyword evidence="5" id="KW-0611">Plant defense</keyword>
<dbReference type="Pfam" id="PF00931">
    <property type="entry name" value="NB-ARC"/>
    <property type="match status" value="1"/>
</dbReference>
<dbReference type="InterPro" id="IPR002182">
    <property type="entry name" value="NB-ARC"/>
</dbReference>
<dbReference type="GO" id="GO:0002758">
    <property type="term" value="P:innate immune response-activating signaling pathway"/>
    <property type="evidence" value="ECO:0007669"/>
    <property type="project" value="UniProtKB-ARBA"/>
</dbReference>
<dbReference type="GO" id="GO:0043531">
    <property type="term" value="F:ADP binding"/>
    <property type="evidence" value="ECO:0007669"/>
    <property type="project" value="InterPro"/>
</dbReference>
<protein>
    <recommendedName>
        <fullName evidence="12">AAA+ ATPase domain-containing protein</fullName>
    </recommendedName>
</protein>
<evidence type="ECO:0000313" key="11">
    <source>
        <dbReference type="EMBL" id="RCV09205.1"/>
    </source>
</evidence>
<dbReference type="Pfam" id="PF23598">
    <property type="entry name" value="LRR_14"/>
    <property type="match status" value="1"/>
</dbReference>
<proteinExistence type="inferred from homology"/>
<evidence type="ECO:0000259" key="8">
    <source>
        <dbReference type="Pfam" id="PF18052"/>
    </source>
</evidence>
<dbReference type="Gene3D" id="1.10.10.10">
    <property type="entry name" value="Winged helix-like DNA-binding domain superfamily/Winged helix DNA-binding domain"/>
    <property type="match status" value="1"/>
</dbReference>
<reference evidence="11" key="2">
    <citation type="submission" date="2015-07" db="EMBL/GenBank/DDBJ databases">
        <authorList>
            <person name="Noorani M."/>
        </authorList>
    </citation>
    <scope>NUCLEOTIDE SEQUENCE</scope>
    <source>
        <strain evidence="11">Yugu1</strain>
    </source>
</reference>
<evidence type="ECO:0000259" key="10">
    <source>
        <dbReference type="Pfam" id="PF23598"/>
    </source>
</evidence>
<feature type="domain" description="Disease resistance protein winged helix" evidence="9">
    <location>
        <begin position="439"/>
        <end position="506"/>
    </location>
</feature>
<reference evidence="11" key="1">
    <citation type="journal article" date="2012" name="Nat. Biotechnol.">
        <title>Reference genome sequence of the model plant Setaria.</title>
        <authorList>
            <person name="Bennetzen J.L."/>
            <person name="Schmutz J."/>
            <person name="Wang H."/>
            <person name="Percifield R."/>
            <person name="Hawkins J."/>
            <person name="Pontaroli A.C."/>
            <person name="Estep M."/>
            <person name="Feng L."/>
            <person name="Vaughn J.N."/>
            <person name="Grimwood J."/>
            <person name="Jenkins J."/>
            <person name="Barry K."/>
            <person name="Lindquist E."/>
            <person name="Hellsten U."/>
            <person name="Deshpande S."/>
            <person name="Wang X."/>
            <person name="Wu X."/>
            <person name="Mitros T."/>
            <person name="Triplett J."/>
            <person name="Yang X."/>
            <person name="Ye C.Y."/>
            <person name="Mauro-Herrera M."/>
            <person name="Wang L."/>
            <person name="Li P."/>
            <person name="Sharma M."/>
            <person name="Sharma R."/>
            <person name="Ronald P.C."/>
            <person name="Panaud O."/>
            <person name="Kellogg E.A."/>
            <person name="Brutnell T.P."/>
            <person name="Doust A.N."/>
            <person name="Tuskan G.A."/>
            <person name="Rokhsar D."/>
            <person name="Devos K.M."/>
        </authorList>
    </citation>
    <scope>NUCLEOTIDE SEQUENCE [LARGE SCALE GENOMIC DNA]</scope>
    <source>
        <strain evidence="11">Yugu1</strain>
    </source>
</reference>
<dbReference type="InterPro" id="IPR027417">
    <property type="entry name" value="P-loop_NTPase"/>
</dbReference>
<keyword evidence="4" id="KW-0547">Nucleotide-binding</keyword>
<dbReference type="Gene3D" id="1.10.8.430">
    <property type="entry name" value="Helical domain of apoptotic protease-activating factors"/>
    <property type="match status" value="1"/>
</dbReference>
<dbReference type="CDD" id="cd14798">
    <property type="entry name" value="RX-CC_like"/>
    <property type="match status" value="1"/>
</dbReference>
<evidence type="ECO:0000256" key="2">
    <source>
        <dbReference type="ARBA" id="ARBA00022614"/>
    </source>
</evidence>
<dbReference type="GO" id="GO:0009626">
    <property type="term" value="P:plant-type hypersensitive response"/>
    <property type="evidence" value="ECO:0007669"/>
    <property type="project" value="UniProtKB-ARBA"/>
</dbReference>
<dbReference type="EMBL" id="CM003529">
    <property type="protein sequence ID" value="RCV09205.1"/>
    <property type="molecule type" value="Genomic_DNA"/>
</dbReference>
<feature type="domain" description="NB-ARC" evidence="7">
    <location>
        <begin position="196"/>
        <end position="352"/>
    </location>
</feature>
<evidence type="ECO:0000256" key="3">
    <source>
        <dbReference type="ARBA" id="ARBA00022737"/>
    </source>
</evidence>
<dbReference type="SUPFAM" id="SSF52058">
    <property type="entry name" value="L domain-like"/>
    <property type="match status" value="1"/>
</dbReference>
<dbReference type="FunFam" id="1.10.10.10:FF:000322">
    <property type="entry name" value="Probable disease resistance protein At1g63360"/>
    <property type="match status" value="1"/>
</dbReference>
<dbReference type="AlphaFoldDB" id="A0A368PTY3"/>
<feature type="domain" description="Disease resistance R13L4/SHOC-2-like LRR" evidence="10">
    <location>
        <begin position="558"/>
        <end position="910"/>
    </location>
</feature>
<dbReference type="Pfam" id="PF18052">
    <property type="entry name" value="Rx_N"/>
    <property type="match status" value="1"/>
</dbReference>
<dbReference type="InterPro" id="IPR055414">
    <property type="entry name" value="LRR_R13L4/SHOC2-like"/>
</dbReference>
<dbReference type="InterPro" id="IPR044974">
    <property type="entry name" value="Disease_R_plants"/>
</dbReference>
<dbReference type="PRINTS" id="PR00364">
    <property type="entry name" value="DISEASERSIST"/>
</dbReference>
<dbReference type="Gene3D" id="3.80.10.10">
    <property type="entry name" value="Ribonuclease Inhibitor"/>
    <property type="match status" value="1"/>
</dbReference>
<evidence type="ECO:0000259" key="9">
    <source>
        <dbReference type="Pfam" id="PF23559"/>
    </source>
</evidence>
<dbReference type="Pfam" id="PF23559">
    <property type="entry name" value="WHD_DRP"/>
    <property type="match status" value="1"/>
</dbReference>
<gene>
    <name evidence="11" type="ORF">SETIT_2G008500v2</name>
</gene>
<organism evidence="11">
    <name type="scientific">Setaria italica</name>
    <name type="common">Foxtail millet</name>
    <name type="synonym">Panicum italicum</name>
    <dbReference type="NCBI Taxonomy" id="4555"/>
    <lineage>
        <taxon>Eukaryota</taxon>
        <taxon>Viridiplantae</taxon>
        <taxon>Streptophyta</taxon>
        <taxon>Embryophyta</taxon>
        <taxon>Tracheophyta</taxon>
        <taxon>Spermatophyta</taxon>
        <taxon>Magnoliopsida</taxon>
        <taxon>Liliopsida</taxon>
        <taxon>Poales</taxon>
        <taxon>Poaceae</taxon>
        <taxon>PACMAD clade</taxon>
        <taxon>Panicoideae</taxon>
        <taxon>Panicodae</taxon>
        <taxon>Paniceae</taxon>
        <taxon>Cenchrinae</taxon>
        <taxon>Setaria</taxon>
    </lineage>
</organism>
<accession>A0A368PTY3</accession>
<dbReference type="InterPro" id="IPR042197">
    <property type="entry name" value="Apaf_helical"/>
</dbReference>
<evidence type="ECO:0000256" key="1">
    <source>
        <dbReference type="ARBA" id="ARBA00008894"/>
    </source>
</evidence>
<dbReference type="InterPro" id="IPR058922">
    <property type="entry name" value="WHD_DRP"/>
</dbReference>
<comment type="similarity">
    <text evidence="1">Belongs to the disease resistance NB-LRR family.</text>
</comment>
<evidence type="ECO:0000259" key="7">
    <source>
        <dbReference type="Pfam" id="PF00931"/>
    </source>
</evidence>
<keyword evidence="2" id="KW-0433">Leucine-rich repeat</keyword>
<dbReference type="GO" id="GO:0042742">
    <property type="term" value="P:defense response to bacterium"/>
    <property type="evidence" value="ECO:0007669"/>
    <property type="project" value="UniProtKB-ARBA"/>
</dbReference>
<dbReference type="Gene3D" id="1.20.5.4130">
    <property type="match status" value="1"/>
</dbReference>
<dbReference type="InterPro" id="IPR036388">
    <property type="entry name" value="WH-like_DNA-bd_sf"/>
</dbReference>
<dbReference type="InterPro" id="IPR032675">
    <property type="entry name" value="LRR_dom_sf"/>
</dbReference>
<dbReference type="PANTHER" id="PTHR23155:SF1028">
    <property type="entry name" value="OS08G0174800 PROTEIN"/>
    <property type="match status" value="1"/>
</dbReference>
<dbReference type="InterPro" id="IPR041118">
    <property type="entry name" value="Rx_N"/>
</dbReference>
<evidence type="ECO:0000256" key="4">
    <source>
        <dbReference type="ARBA" id="ARBA00022741"/>
    </source>
</evidence>
<evidence type="ECO:0000256" key="5">
    <source>
        <dbReference type="ARBA" id="ARBA00022821"/>
    </source>
</evidence>
<keyword evidence="6" id="KW-0175">Coiled coil</keyword>
<dbReference type="Gene3D" id="3.40.50.300">
    <property type="entry name" value="P-loop containing nucleotide triphosphate hydrolases"/>
    <property type="match status" value="1"/>
</dbReference>
<dbReference type="OrthoDB" id="648730at2759"/>
<evidence type="ECO:0008006" key="12">
    <source>
        <dbReference type="Google" id="ProtNLM"/>
    </source>
</evidence>
<keyword evidence="3" id="KW-0677">Repeat</keyword>
<dbReference type="SUPFAM" id="SSF52540">
    <property type="entry name" value="P-loop containing nucleoside triphosphate hydrolases"/>
    <property type="match status" value="1"/>
</dbReference>
<name>A0A368PTY3_SETIT</name>
<sequence>MEKAVVSAATGAMSSVLVKLAELLHEKYKLAKGVRKDIEFLRSELGVMNDLLYVMADIEELDALNKGWRDRVRELAYDVEDCIDRSVARFRHTGGDASKGGFFGTKQLARKFKKIRVSFQIGHQIQELKARVIEESDRQKRYKLDGLIGSSSDASRNKVDLRMCALWEETKNLVGLNGPMDEVIRLLMPAEGEMPSQQVRTLSIVGCAGLGKTTLANQVYQKIQGHFECKAFVPVSQNPNIKDILMKICSQVGATPSMADDEFLLVNKLRERLQYKRYIAVVDDIWHSDPWKIIGQALVSTSPGSIIIVTTRLKDVAESCCSSHGGRVYDMRPLDDNDSRRLFFKRIFDSEDKCPHELERTSEDILEKCDGIPLAIISISSFLAFDVPQSPDHWNKVKESITSPLPGNKSAETMKSVLSLSYLNLPHHLRTCLLYLSAFPEDCIIESDHLISRWIAEGFVNAESGESLYEAGLRYFNILINRSLIQPWNRLRGVVVSCKVHDVILNFLVSKSVEENFLTLSVPSRLPTSLHSKVRRLSLQNSYQENVVSWIQSIKPYVRSLACSVDCKELFPLTEFEVVRVLDLEDFEPLTNAHLANIEVLLQLRYLNINGTGVSELPAGIGQVHNLETLDIRYTQVEKLPSTIVRLEKLARLIVSPKVKFPAEGFSKMKGLEQLSRFSIHGQPLSFLKELGQLTNLRTLEAVCDGILDVNYEGSGWGIFTSSLQALCSHKLLDVDICMMGPISMDSSFSTLQSLRTFVIWPISSLPIWMGLLVNLELLELETKRFTSEDLRVLGGMPALETLILYIADTYACPFTIRGHEFQRLKSFRVGELYQILFMPGAMPNLKHLKIGLAFTSNSYIDLGIQHLASLTRVDVGMNAWSHQSRRGNREDLEAKIRSLLDAHPNRPTLIFNTFL</sequence>
<evidence type="ECO:0000256" key="6">
    <source>
        <dbReference type="ARBA" id="ARBA00023054"/>
    </source>
</evidence>
<feature type="domain" description="Disease resistance N-terminal" evidence="8">
    <location>
        <begin position="12"/>
        <end position="92"/>
    </location>
</feature>
<dbReference type="InterPro" id="IPR038005">
    <property type="entry name" value="RX-like_CC"/>
</dbReference>